<dbReference type="GO" id="GO:0016491">
    <property type="term" value="F:oxidoreductase activity"/>
    <property type="evidence" value="ECO:0007669"/>
    <property type="project" value="UniProtKB-KW"/>
</dbReference>
<keyword evidence="1" id="KW-0560">Oxidoreductase</keyword>
<dbReference type="Pfam" id="PF00248">
    <property type="entry name" value="Aldo_ket_red"/>
    <property type="match status" value="1"/>
</dbReference>
<dbReference type="PANTHER" id="PTHR43625">
    <property type="entry name" value="AFLATOXIN B1 ALDEHYDE REDUCTASE"/>
    <property type="match status" value="1"/>
</dbReference>
<dbReference type="AlphaFoldDB" id="A0A2T4B6F5"/>
<dbReference type="InterPro" id="IPR050791">
    <property type="entry name" value="Aldo-Keto_reductase"/>
</dbReference>
<feature type="domain" description="NADP-dependent oxidoreductase" evidence="2">
    <location>
        <begin position="20"/>
        <end position="314"/>
    </location>
</feature>
<keyword evidence="4" id="KW-1185">Reference proteome</keyword>
<evidence type="ECO:0000259" key="2">
    <source>
        <dbReference type="Pfam" id="PF00248"/>
    </source>
</evidence>
<dbReference type="GO" id="GO:0005737">
    <property type="term" value="C:cytoplasm"/>
    <property type="evidence" value="ECO:0007669"/>
    <property type="project" value="TreeGrafter"/>
</dbReference>
<organism evidence="3 4">
    <name type="scientific">Trichoderma citrinoviride</name>
    <dbReference type="NCBI Taxonomy" id="58853"/>
    <lineage>
        <taxon>Eukaryota</taxon>
        <taxon>Fungi</taxon>
        <taxon>Dikarya</taxon>
        <taxon>Ascomycota</taxon>
        <taxon>Pezizomycotina</taxon>
        <taxon>Sordariomycetes</taxon>
        <taxon>Hypocreomycetidae</taxon>
        <taxon>Hypocreales</taxon>
        <taxon>Hypocreaceae</taxon>
        <taxon>Trichoderma</taxon>
    </lineage>
</organism>
<dbReference type="InterPro" id="IPR036812">
    <property type="entry name" value="NAD(P)_OxRdtase_dom_sf"/>
</dbReference>
<protein>
    <submittedName>
        <fullName evidence="3">Aldo/keto reductase</fullName>
    </submittedName>
</protein>
<dbReference type="PANTHER" id="PTHR43625:SF40">
    <property type="entry name" value="ALDO-KETO REDUCTASE YAKC [NADP(+)]"/>
    <property type="match status" value="1"/>
</dbReference>
<dbReference type="RefSeq" id="XP_024748139.1">
    <property type="nucleotide sequence ID" value="XM_024893543.1"/>
</dbReference>
<dbReference type="OrthoDB" id="37537at2759"/>
<reference evidence="4" key="1">
    <citation type="submission" date="2016-07" db="EMBL/GenBank/DDBJ databases">
        <title>Multiple horizontal gene transfer events from other fungi enriched the ability of initially mycotrophic Trichoderma (Ascomycota) to feed on dead plant biomass.</title>
        <authorList>
            <consortium name="DOE Joint Genome Institute"/>
            <person name="Atanasova L."/>
            <person name="Chenthamara K."/>
            <person name="Zhang J."/>
            <person name="Grujic M."/>
            <person name="Henrissat B."/>
            <person name="Kuo A."/>
            <person name="Aerts A."/>
            <person name="Salamov A."/>
            <person name="Lipzen A."/>
            <person name="Labutti K."/>
            <person name="Barry K."/>
            <person name="Miao Y."/>
            <person name="Rahimi M.J."/>
            <person name="Shen Q."/>
            <person name="Grigoriev I.V."/>
            <person name="Kubicek C.P."/>
            <person name="Druzhinina I.S."/>
        </authorList>
    </citation>
    <scope>NUCLEOTIDE SEQUENCE [LARGE SCALE GENOMIC DNA]</scope>
    <source>
        <strain evidence="4">TUCIM 6016</strain>
    </source>
</reference>
<evidence type="ECO:0000313" key="3">
    <source>
        <dbReference type="EMBL" id="PTB64819.1"/>
    </source>
</evidence>
<evidence type="ECO:0000313" key="4">
    <source>
        <dbReference type="Proteomes" id="UP000241546"/>
    </source>
</evidence>
<gene>
    <name evidence="3" type="ORF">BBK36DRAFT_1142747</name>
</gene>
<dbReference type="Gene3D" id="3.20.20.100">
    <property type="entry name" value="NADP-dependent oxidoreductase domain"/>
    <property type="match status" value="1"/>
</dbReference>
<evidence type="ECO:0000256" key="1">
    <source>
        <dbReference type="ARBA" id="ARBA00023002"/>
    </source>
</evidence>
<dbReference type="EMBL" id="KZ680216">
    <property type="protein sequence ID" value="PTB64819.1"/>
    <property type="molecule type" value="Genomic_DNA"/>
</dbReference>
<dbReference type="InterPro" id="IPR023210">
    <property type="entry name" value="NADP_OxRdtase_dom"/>
</dbReference>
<name>A0A2T4B6F5_9HYPO</name>
<sequence length="343" mass="37738">MASTKLPAKPLGRNGPLVPRLGFGGMGLSVSYGFGGSDEERFKVLDRAHELGNTFWDTADVYGDNEDLIGKWLKRTGKRDDIFLATKCGGILDAGGFSIRSDPEYVRQACDKSLQRLGVSHIDLYYMHRLDKEVPVELTIKALVELKNQGKIRHLGLSEISAATLRRAHAIHPITAIQVEYSPFAVDIEKPEIDLLRTARELGVAIVAYSPLGRGMLTGQIKSPDDFADDDFRKIIPRFSKENFPKNLALADKIGRIAASKGVTPGQLTLAWLLAQGDDIFPIPGTKKVKYLEENLGAINVTLTKEEEAEIRKAVDETEVTGGRYPDAMAGQLYVDTVELKSN</sequence>
<dbReference type="Proteomes" id="UP000241546">
    <property type="component" value="Unassembled WGS sequence"/>
</dbReference>
<dbReference type="GeneID" id="36601661"/>
<accession>A0A2T4B6F5</accession>
<dbReference type="SUPFAM" id="SSF51430">
    <property type="entry name" value="NAD(P)-linked oxidoreductase"/>
    <property type="match status" value="1"/>
</dbReference>
<proteinExistence type="predicted"/>